<proteinExistence type="predicted"/>
<dbReference type="Proteomes" id="UP000663651">
    <property type="component" value="Chromosome"/>
</dbReference>
<keyword evidence="2" id="KW-0472">Membrane</keyword>
<protein>
    <submittedName>
        <fullName evidence="3">Uncharacterized protein</fullName>
    </submittedName>
</protein>
<keyword evidence="2" id="KW-1133">Transmembrane helix</keyword>
<feature type="transmembrane region" description="Helical" evidence="2">
    <location>
        <begin position="366"/>
        <end position="388"/>
    </location>
</feature>
<keyword evidence="4" id="KW-1185">Reference proteome</keyword>
<organism evidence="3 4">
    <name type="scientific">Geobacter benzoatilyticus</name>
    <dbReference type="NCBI Taxonomy" id="2815309"/>
    <lineage>
        <taxon>Bacteria</taxon>
        <taxon>Pseudomonadati</taxon>
        <taxon>Thermodesulfobacteriota</taxon>
        <taxon>Desulfuromonadia</taxon>
        <taxon>Geobacterales</taxon>
        <taxon>Geobacteraceae</taxon>
        <taxon>Geobacter</taxon>
    </lineage>
</organism>
<sequence length="508" mass="56033">MDTDAATTAAQVKGSPLNRRREITNVRYWRREADVSQWTDRLKNHAIWNHLQNLGPAIDDAQKREGIEPQSAEGLARLKSVLSFTGRRLAGADPFILNFATLDGLGNQFQTITQEIQNFTANGSAGHITNANTNADTALNMLAQLNVLLTTEDFISAKEAADTYRNGLDNVLSEIRKNSGQLQNDLDALKARTTELTTEINNEKSRLGAVSTDFQTKFVADQESRSKEFVTATKSQHDQHTAILADFKQVSSDLQAKFQAEQESRSTEFINKQKGHEEQFTALITDYKSKLTAQNSDFAKKGAEIADAHQQELEDIKKEFVDTATKHCDEIIERKKEVEQLVGVIGNLGVTSGYLKTANAAKITTIIWQVVTVLAMVGLIIVAIVAFWPAVGGTFSWGSFAGRVFISLTFGVLAAYAASQADKYQKLEKQNRRLALELEAIGPFIAPLPSEKQEDFRMKIGDRSFGHGDGGTDGIERKSPATLVDVLLQSKDSKELRALVTEIIKAVK</sequence>
<reference evidence="3 4" key="1">
    <citation type="submission" date="2021-03" db="EMBL/GenBank/DDBJ databases">
        <title>Geobacter metallireducens gen. nov. sp. nov., a microorganism capable of coupling the complete oxidation of organic compounds to the reduction of iron and other metals.</title>
        <authorList>
            <person name="Li Y."/>
        </authorList>
    </citation>
    <scope>NUCLEOTIDE SEQUENCE [LARGE SCALE GENOMIC DNA]</scope>
    <source>
        <strain evidence="3 4">Jerry-YX</strain>
    </source>
</reference>
<dbReference type="RefSeq" id="WP_207163530.1">
    <property type="nucleotide sequence ID" value="NZ_CP071382.1"/>
</dbReference>
<keyword evidence="2" id="KW-0812">Transmembrane</keyword>
<feature type="coiled-coil region" evidence="1">
    <location>
        <begin position="172"/>
        <end position="206"/>
    </location>
</feature>
<evidence type="ECO:0000313" key="4">
    <source>
        <dbReference type="Proteomes" id="UP000663651"/>
    </source>
</evidence>
<name>A0ABX7Q2Z9_9BACT</name>
<accession>A0ABX7Q2Z9</accession>
<gene>
    <name evidence="3" type="ORF">JZM60_00110</name>
</gene>
<evidence type="ECO:0000313" key="3">
    <source>
        <dbReference type="EMBL" id="QSV45739.1"/>
    </source>
</evidence>
<evidence type="ECO:0000256" key="2">
    <source>
        <dbReference type="SAM" id="Phobius"/>
    </source>
</evidence>
<feature type="transmembrane region" description="Helical" evidence="2">
    <location>
        <begin position="400"/>
        <end position="419"/>
    </location>
</feature>
<dbReference type="EMBL" id="CP071382">
    <property type="protein sequence ID" value="QSV45739.1"/>
    <property type="molecule type" value="Genomic_DNA"/>
</dbReference>
<evidence type="ECO:0000256" key="1">
    <source>
        <dbReference type="SAM" id="Coils"/>
    </source>
</evidence>
<keyword evidence="1" id="KW-0175">Coiled coil</keyword>